<dbReference type="GeneID" id="6072246"/>
<dbReference type="OrthoDB" id="3365211at2759"/>
<dbReference type="STRING" id="486041.B0CYI8"/>
<evidence type="ECO:0000256" key="1">
    <source>
        <dbReference type="SAM" id="Phobius"/>
    </source>
</evidence>
<evidence type="ECO:0000313" key="2">
    <source>
        <dbReference type="EMBL" id="EDR12460.1"/>
    </source>
</evidence>
<keyword evidence="3" id="KW-1185">Reference proteome</keyword>
<accession>B0CYI8</accession>
<dbReference type="RefSeq" id="XP_001876724.1">
    <property type="nucleotide sequence ID" value="XM_001876689.1"/>
</dbReference>
<sequence>MRNSLRNSRPGIPGEQITRPNSRIEVVHVDNPPSRLSDGARTLEGLQADVIMDRSSGEPGRIQSSLSLPYPQLEGQEVRIVDVHHHDDIVEHLDVIDSQIGAVSSLTNAANSIIIPPSSFYSRKPVIVLPSIPFSDREESGRFEDSLDRHVDDVLRRPTKLRRTLMGVWSFLKTPMGIITGIYGFLVVFWGAAIVIFLVKIINFHNANTQGFWVEVSSQVETGLFTVTSIGLIPFRVLDTYRIWKIWRHKRNTIRLREQAGLPQLFDVDDLPDPMYDPNYVHVLTEQEQRDLHDQQSKFQHSQTWYRAHGTETHRAFPINIALLICFLNDGNSLFQIFLCGTMWGLNRFQRPAWSTGILIPASFLCGIGAAVLIWRGGEKTKRVEEVRRRLRSALASENIPDDPISGLGATIDRNHTSIPKINISQNWEVPPDDSSMIEEHMTIRR</sequence>
<keyword evidence="1" id="KW-0472">Membrane</keyword>
<keyword evidence="1" id="KW-0812">Transmembrane</keyword>
<dbReference type="HOGENOM" id="CLU_015848_2_0_1"/>
<feature type="transmembrane region" description="Helical" evidence="1">
    <location>
        <begin position="182"/>
        <end position="202"/>
    </location>
</feature>
<dbReference type="PANTHER" id="PTHR35872:SF2">
    <property type="entry name" value="INTEGRAL MEMBRANE PROTEIN (AFU_ORTHOLOGUE AFUA_5G07110)"/>
    <property type="match status" value="1"/>
</dbReference>
<reference evidence="2 3" key="1">
    <citation type="journal article" date="2008" name="Nature">
        <title>The genome of Laccaria bicolor provides insights into mycorrhizal symbiosis.</title>
        <authorList>
            <person name="Martin F."/>
            <person name="Aerts A."/>
            <person name="Ahren D."/>
            <person name="Brun A."/>
            <person name="Danchin E.G.J."/>
            <person name="Duchaussoy F."/>
            <person name="Gibon J."/>
            <person name="Kohler A."/>
            <person name="Lindquist E."/>
            <person name="Pereda V."/>
            <person name="Salamov A."/>
            <person name="Shapiro H.J."/>
            <person name="Wuyts J."/>
            <person name="Blaudez D."/>
            <person name="Buee M."/>
            <person name="Brokstein P."/>
            <person name="Canbaeck B."/>
            <person name="Cohen D."/>
            <person name="Courty P.E."/>
            <person name="Coutinho P.M."/>
            <person name="Delaruelle C."/>
            <person name="Detter J.C."/>
            <person name="Deveau A."/>
            <person name="DiFazio S."/>
            <person name="Duplessis S."/>
            <person name="Fraissinet-Tachet L."/>
            <person name="Lucic E."/>
            <person name="Frey-Klett P."/>
            <person name="Fourrey C."/>
            <person name="Feussner I."/>
            <person name="Gay G."/>
            <person name="Grimwood J."/>
            <person name="Hoegger P.J."/>
            <person name="Jain P."/>
            <person name="Kilaru S."/>
            <person name="Labbe J."/>
            <person name="Lin Y.C."/>
            <person name="Legue V."/>
            <person name="Le Tacon F."/>
            <person name="Marmeisse R."/>
            <person name="Melayah D."/>
            <person name="Montanini B."/>
            <person name="Muratet M."/>
            <person name="Nehls U."/>
            <person name="Niculita-Hirzel H."/>
            <person name="Oudot-Le Secq M.P."/>
            <person name="Peter M."/>
            <person name="Quesneville H."/>
            <person name="Rajashekar B."/>
            <person name="Reich M."/>
            <person name="Rouhier N."/>
            <person name="Schmutz J."/>
            <person name="Yin T."/>
            <person name="Chalot M."/>
            <person name="Henrissat B."/>
            <person name="Kuees U."/>
            <person name="Lucas S."/>
            <person name="Van de Peer Y."/>
            <person name="Podila G.K."/>
            <person name="Polle A."/>
            <person name="Pukkila P.J."/>
            <person name="Richardson P.M."/>
            <person name="Rouze P."/>
            <person name="Sanders I.R."/>
            <person name="Stajich J.E."/>
            <person name="Tunlid A."/>
            <person name="Tuskan G."/>
            <person name="Grigoriev I.V."/>
        </authorList>
    </citation>
    <scope>NUCLEOTIDE SEQUENCE [LARGE SCALE GENOMIC DNA]</scope>
    <source>
        <strain evidence="3">S238N-H82 / ATCC MYA-4686</strain>
    </source>
</reference>
<dbReference type="Proteomes" id="UP000001194">
    <property type="component" value="Unassembled WGS sequence"/>
</dbReference>
<dbReference type="InterPro" id="IPR021369">
    <property type="entry name" value="DUF2985"/>
</dbReference>
<protein>
    <submittedName>
        <fullName evidence="2">Predicted protein</fullName>
    </submittedName>
</protein>
<dbReference type="KEGG" id="lbc:LACBIDRAFT_311881"/>
<name>B0CYI8_LACBS</name>
<feature type="transmembrane region" description="Helical" evidence="1">
    <location>
        <begin position="352"/>
        <end position="375"/>
    </location>
</feature>
<feature type="transmembrane region" description="Helical" evidence="1">
    <location>
        <begin position="321"/>
        <end position="346"/>
    </location>
</feature>
<dbReference type="EMBL" id="DS547094">
    <property type="protein sequence ID" value="EDR12460.1"/>
    <property type="molecule type" value="Genomic_DNA"/>
</dbReference>
<organism evidence="3">
    <name type="scientific">Laccaria bicolor (strain S238N-H82 / ATCC MYA-4686)</name>
    <name type="common">Bicoloured deceiver</name>
    <name type="synonym">Laccaria laccata var. bicolor</name>
    <dbReference type="NCBI Taxonomy" id="486041"/>
    <lineage>
        <taxon>Eukaryota</taxon>
        <taxon>Fungi</taxon>
        <taxon>Dikarya</taxon>
        <taxon>Basidiomycota</taxon>
        <taxon>Agaricomycotina</taxon>
        <taxon>Agaricomycetes</taxon>
        <taxon>Agaricomycetidae</taxon>
        <taxon>Agaricales</taxon>
        <taxon>Agaricineae</taxon>
        <taxon>Hydnangiaceae</taxon>
        <taxon>Laccaria</taxon>
    </lineage>
</organism>
<gene>
    <name evidence="2" type="ORF">LACBIDRAFT_311881</name>
</gene>
<keyword evidence="1" id="KW-1133">Transmembrane helix</keyword>
<dbReference type="Pfam" id="PF11204">
    <property type="entry name" value="DUF2985"/>
    <property type="match status" value="1"/>
</dbReference>
<dbReference type="PANTHER" id="PTHR35872">
    <property type="entry name" value="INTEGRAL MEMBRANE PROTEIN (AFU_ORTHOLOGUE AFUA_5G07110)"/>
    <property type="match status" value="1"/>
</dbReference>
<proteinExistence type="predicted"/>
<dbReference type="InParanoid" id="B0CYI8"/>
<dbReference type="AlphaFoldDB" id="B0CYI8"/>
<evidence type="ECO:0000313" key="3">
    <source>
        <dbReference type="Proteomes" id="UP000001194"/>
    </source>
</evidence>